<organism evidence="1 2">
    <name type="scientific">Streptomyces blastmyceticus</name>
    <dbReference type="NCBI Taxonomy" id="68180"/>
    <lineage>
        <taxon>Bacteria</taxon>
        <taxon>Bacillati</taxon>
        <taxon>Actinomycetota</taxon>
        <taxon>Actinomycetes</taxon>
        <taxon>Kitasatosporales</taxon>
        <taxon>Streptomycetaceae</taxon>
        <taxon>Streptomyces</taxon>
    </lineage>
</organism>
<gene>
    <name evidence="1" type="ORF">GCM10010319_57390</name>
</gene>
<evidence type="ECO:0000313" key="1">
    <source>
        <dbReference type="EMBL" id="GAA0371832.1"/>
    </source>
</evidence>
<sequence length="233" mass="25221">MAAVPLDLLDRIRELERQVRELAGRSQIRPAMDQVSKGNVKIGEGGSFGVFAPTGAQILGVGFWGNGEYGVSLKRQDGTAAMTVRNGTTDGQAQPLRLFDSRGHEIWADDVATGGIAYPWLTLVPPQDAAPIRWPQTNSGSFTLVAQSFNPVYQPKIRLYCHTIADNGTAGEVRVKVNDRIWGPAITAGSEFDHTDFTCAEIGSVVEVAIEARRTSGTGSVYVQPKMLYGRQT</sequence>
<proteinExistence type="predicted"/>
<dbReference type="Proteomes" id="UP001500063">
    <property type="component" value="Unassembled WGS sequence"/>
</dbReference>
<dbReference type="EMBL" id="BAAABW010000028">
    <property type="protein sequence ID" value="GAA0371832.1"/>
    <property type="molecule type" value="Genomic_DNA"/>
</dbReference>
<evidence type="ECO:0000313" key="2">
    <source>
        <dbReference type="Proteomes" id="UP001500063"/>
    </source>
</evidence>
<dbReference type="RefSeq" id="WP_344122391.1">
    <property type="nucleotide sequence ID" value="NZ_BAAABW010000028.1"/>
</dbReference>
<comment type="caution">
    <text evidence="1">The sequence shown here is derived from an EMBL/GenBank/DDBJ whole genome shotgun (WGS) entry which is preliminary data.</text>
</comment>
<reference evidence="1 2" key="1">
    <citation type="journal article" date="2019" name="Int. J. Syst. Evol. Microbiol.">
        <title>The Global Catalogue of Microorganisms (GCM) 10K type strain sequencing project: providing services to taxonomists for standard genome sequencing and annotation.</title>
        <authorList>
            <consortium name="The Broad Institute Genomics Platform"/>
            <consortium name="The Broad Institute Genome Sequencing Center for Infectious Disease"/>
            <person name="Wu L."/>
            <person name="Ma J."/>
        </authorList>
    </citation>
    <scope>NUCLEOTIDE SEQUENCE [LARGE SCALE GENOMIC DNA]</scope>
    <source>
        <strain evidence="1 2">JCM 4565</strain>
    </source>
</reference>
<name>A0ABN0XSQ7_9ACTN</name>
<accession>A0ABN0XSQ7</accession>
<keyword evidence="2" id="KW-1185">Reference proteome</keyword>
<protein>
    <submittedName>
        <fullName evidence="1">Uncharacterized protein</fullName>
    </submittedName>
</protein>